<sequence>MKNHSEIVKFDKLIYSINEEDKTASVVNNDNANGDVFIPKLINFNNQEYNIISIKEGAFRNLKSIYSLSFPFDSKVEKIEKDVFTFSSIESLFIPKSVKELQEGFCRGTSKLKLITVMPSNNQLMNIDNKMIVGKSNLMSEEYDNLLFVRRDVKSLIIPSFIKRIGRYAFSESCVENIFVPSQVREICEGSFFNCKKLEHVEISNKSELQTIEPLSFLNTSISSINIPSSVKHLFDVFYDESSKVSEMTSIDNSIVNIEEFENVSELENNNKETVSLIVNPKTNEKYVQTVIKTFFETNEERKIFISNFNVMKRMTKHPGMMKIVSFEEHPHPTIINEYGIVCTLKEMIAVKKNSISASTVYKILFGLLKTIEFLNYHNIYVEYLESNKIYIDENFWPRLLVSFINKNKKLIDEQNREKLRREISSYFKIIYEMLTGRVYKEDEHVSAISTIKQEWLKEFLQKYLTINKTNEVNKATISNIIEELELHKREIIGNDEKEEIEVSKYENEMNRFISEYLNEIQEKSADNIFYLNIYKEITTKYNQIAENKEEISKEQKNLELMLQNPEYLSKGDVTDTKKDELAKHYKQAADQGDVIDTKKDELAKHYKQAADQGDVESMFKYAFMLDEGDGIEKNKKEASKYYKKAADEGHTKSMYKYGFMLANKDGIDENRSEAARYFKLAADRGHVESMFSYGFMLLKGDGVESNKREAAHYYKLSADLGHVDSMLTYAVLLSKGEGIEKNHEEASRYYKLAADQGDANAMFIYGFMVDKGELIEQDKVEAARYYKLAAEEGDQKAMYKYAVMLSKGDGISEDKEEAARYYKLASDKGYVKAMFKYANMLSKGDGIEKNKVEASQYYKKAADHGGVVSMFNYAVMVDKGDGIEIDKEEALRYYKLASEHGYASAMYNYAIMLSEGDGIEANEEESARYFKLAADKGHTRAMEQYAQLLFSGGGVEINWKESARLFKLIADQGDAEAKFRFACRLHKGDKILKNTKEAARYFKIAADQGHGRAIFKYASMNFDGDGIEVNKEVAARYFKLLADKGDNEAMEKYQECISIQVE</sequence>
<dbReference type="SUPFAM" id="SSF52058">
    <property type="entry name" value="L domain-like"/>
    <property type="match status" value="1"/>
</dbReference>
<evidence type="ECO:0000256" key="1">
    <source>
        <dbReference type="ARBA" id="ARBA00038101"/>
    </source>
</evidence>
<accession>A0ABR2JZP9</accession>
<dbReference type="PANTHER" id="PTHR11102">
    <property type="entry name" value="SEL-1-LIKE PROTEIN"/>
    <property type="match status" value="1"/>
</dbReference>
<reference evidence="3 4" key="1">
    <citation type="submission" date="2024-04" db="EMBL/GenBank/DDBJ databases">
        <title>Tritrichomonas musculus Genome.</title>
        <authorList>
            <person name="Alves-Ferreira E."/>
            <person name="Grigg M."/>
            <person name="Lorenzi H."/>
            <person name="Galac M."/>
        </authorList>
    </citation>
    <scope>NUCLEOTIDE SEQUENCE [LARGE SCALE GENOMIC DNA]</scope>
    <source>
        <strain evidence="3 4">EAF2021</strain>
    </source>
</reference>
<dbReference type="PANTHER" id="PTHR11102:SF160">
    <property type="entry name" value="ERAD-ASSOCIATED E3 UBIQUITIN-PROTEIN LIGASE COMPONENT HRD3"/>
    <property type="match status" value="1"/>
</dbReference>
<evidence type="ECO:0008006" key="5">
    <source>
        <dbReference type="Google" id="ProtNLM"/>
    </source>
</evidence>
<dbReference type="InterPro" id="IPR011990">
    <property type="entry name" value="TPR-like_helical_dom_sf"/>
</dbReference>
<evidence type="ECO:0000313" key="3">
    <source>
        <dbReference type="EMBL" id="KAK8884332.1"/>
    </source>
</evidence>
<evidence type="ECO:0000313" key="4">
    <source>
        <dbReference type="Proteomes" id="UP001470230"/>
    </source>
</evidence>
<dbReference type="InterPro" id="IPR011009">
    <property type="entry name" value="Kinase-like_dom_sf"/>
</dbReference>
<dbReference type="Pfam" id="PF08238">
    <property type="entry name" value="Sel1"/>
    <property type="match status" value="14"/>
</dbReference>
<protein>
    <recommendedName>
        <fullName evidence="5">Protein kinase domain-containing protein</fullName>
    </recommendedName>
</protein>
<dbReference type="Pfam" id="PF13306">
    <property type="entry name" value="LRR_5"/>
    <property type="match status" value="2"/>
</dbReference>
<gene>
    <name evidence="3" type="ORF">M9Y10_043440</name>
</gene>
<dbReference type="SMART" id="SM00671">
    <property type="entry name" value="SEL1"/>
    <property type="match status" value="12"/>
</dbReference>
<evidence type="ECO:0000256" key="2">
    <source>
        <dbReference type="SAM" id="Coils"/>
    </source>
</evidence>
<dbReference type="SUPFAM" id="SSF56112">
    <property type="entry name" value="Protein kinase-like (PK-like)"/>
    <property type="match status" value="1"/>
</dbReference>
<comment type="caution">
    <text evidence="3">The sequence shown here is derived from an EMBL/GenBank/DDBJ whole genome shotgun (WGS) entry which is preliminary data.</text>
</comment>
<organism evidence="3 4">
    <name type="scientific">Tritrichomonas musculus</name>
    <dbReference type="NCBI Taxonomy" id="1915356"/>
    <lineage>
        <taxon>Eukaryota</taxon>
        <taxon>Metamonada</taxon>
        <taxon>Parabasalia</taxon>
        <taxon>Tritrichomonadida</taxon>
        <taxon>Tritrichomonadidae</taxon>
        <taxon>Tritrichomonas</taxon>
    </lineage>
</organism>
<dbReference type="Gene3D" id="1.10.510.10">
    <property type="entry name" value="Transferase(Phosphotransferase) domain 1"/>
    <property type="match status" value="1"/>
</dbReference>
<feature type="coiled-coil region" evidence="2">
    <location>
        <begin position="535"/>
        <end position="565"/>
    </location>
</feature>
<dbReference type="SUPFAM" id="SSF81901">
    <property type="entry name" value="HCP-like"/>
    <property type="match status" value="2"/>
</dbReference>
<proteinExistence type="inferred from homology"/>
<dbReference type="Gene3D" id="3.80.10.10">
    <property type="entry name" value="Ribonuclease Inhibitor"/>
    <property type="match status" value="2"/>
</dbReference>
<name>A0ABR2JZP9_9EUKA</name>
<dbReference type="InterPro" id="IPR026906">
    <property type="entry name" value="LRR_5"/>
</dbReference>
<dbReference type="InterPro" id="IPR006597">
    <property type="entry name" value="Sel1-like"/>
</dbReference>
<dbReference type="Gene3D" id="1.25.40.10">
    <property type="entry name" value="Tetratricopeptide repeat domain"/>
    <property type="match status" value="3"/>
</dbReference>
<dbReference type="InterPro" id="IPR032675">
    <property type="entry name" value="LRR_dom_sf"/>
</dbReference>
<keyword evidence="2" id="KW-0175">Coiled coil</keyword>
<comment type="similarity">
    <text evidence="1">Belongs to the sel-1 family.</text>
</comment>
<dbReference type="EMBL" id="JAPFFF010000008">
    <property type="protein sequence ID" value="KAK8884332.1"/>
    <property type="molecule type" value="Genomic_DNA"/>
</dbReference>
<dbReference type="InterPro" id="IPR050767">
    <property type="entry name" value="Sel1_AlgK"/>
</dbReference>
<dbReference type="Proteomes" id="UP001470230">
    <property type="component" value="Unassembled WGS sequence"/>
</dbReference>
<keyword evidence="4" id="KW-1185">Reference proteome</keyword>